<protein>
    <recommendedName>
        <fullName evidence="5">Pyridoxine/pyridoxamine 5'-phosphate oxidase</fullName>
        <ecNumber evidence="5">1.4.3.5</ecNumber>
    </recommendedName>
    <alternativeName>
        <fullName evidence="5">PNP/PMP oxidase</fullName>
        <shortName evidence="5">PNPOx</shortName>
    </alternativeName>
    <alternativeName>
        <fullName evidence="5">Pyridoxal 5'-phosphate synthase</fullName>
    </alternativeName>
</protein>
<feature type="domain" description="Pyridoxamine 5'-phosphate oxidase N-terminal" evidence="6">
    <location>
        <begin position="33"/>
        <end position="158"/>
    </location>
</feature>
<dbReference type="PANTHER" id="PTHR10851:SF0">
    <property type="entry name" value="PYRIDOXINE-5'-PHOSPHATE OXIDASE"/>
    <property type="match status" value="1"/>
</dbReference>
<keyword evidence="9" id="KW-1185">Reference proteome</keyword>
<dbReference type="EC" id="1.4.3.5" evidence="5"/>
<evidence type="ECO:0000256" key="3">
    <source>
        <dbReference type="ARBA" id="ARBA00022643"/>
    </source>
</evidence>
<dbReference type="EMBL" id="JBHRSW010000017">
    <property type="protein sequence ID" value="MFC3122113.1"/>
    <property type="molecule type" value="Genomic_DNA"/>
</dbReference>
<dbReference type="PROSITE" id="PS01064">
    <property type="entry name" value="PYRIDOX_OXIDASE"/>
    <property type="match status" value="1"/>
</dbReference>
<feature type="binding site" evidence="5">
    <location>
        <position position="185"/>
    </location>
    <ligand>
        <name>FMN</name>
        <dbReference type="ChEBI" id="CHEBI:58210"/>
    </ligand>
</feature>
<keyword evidence="5" id="KW-0664">Pyridoxine biosynthesis</keyword>
<name>A0ABV7FR33_9ALTE</name>
<comment type="function">
    <text evidence="5">Catalyzes the oxidation of either pyridoxine 5'-phosphate (PNP) or pyridoxamine 5'-phosphate (PMP) into pyridoxal 5'-phosphate (PLP).</text>
</comment>
<accession>A0ABV7FR33</accession>
<dbReference type="RefSeq" id="WP_376920247.1">
    <property type="nucleotide sequence ID" value="NZ_JBHRSW010000017.1"/>
</dbReference>
<dbReference type="Pfam" id="PF01243">
    <property type="entry name" value="PNPOx_N"/>
    <property type="match status" value="1"/>
</dbReference>
<feature type="binding site" evidence="5">
    <location>
        <position position="195"/>
    </location>
    <ligand>
        <name>FMN</name>
        <dbReference type="ChEBI" id="CHEBI:58210"/>
    </ligand>
</feature>
<comment type="catalytic activity">
    <reaction evidence="5">
        <text>pyridoxamine 5'-phosphate + O2 + H2O = pyridoxal 5'-phosphate + H2O2 + NH4(+)</text>
        <dbReference type="Rhea" id="RHEA:15817"/>
        <dbReference type="ChEBI" id="CHEBI:15377"/>
        <dbReference type="ChEBI" id="CHEBI:15379"/>
        <dbReference type="ChEBI" id="CHEBI:16240"/>
        <dbReference type="ChEBI" id="CHEBI:28938"/>
        <dbReference type="ChEBI" id="CHEBI:58451"/>
        <dbReference type="ChEBI" id="CHEBI:597326"/>
        <dbReference type="EC" id="1.4.3.5"/>
    </reaction>
</comment>
<feature type="binding site" evidence="5">
    <location>
        <begin position="61"/>
        <end position="66"/>
    </location>
    <ligand>
        <name>FMN</name>
        <dbReference type="ChEBI" id="CHEBI:58210"/>
    </ligand>
</feature>
<dbReference type="PANTHER" id="PTHR10851">
    <property type="entry name" value="PYRIDOXINE-5-PHOSPHATE OXIDASE"/>
    <property type="match status" value="1"/>
</dbReference>
<feature type="binding site" evidence="5">
    <location>
        <begin position="191"/>
        <end position="193"/>
    </location>
    <ligand>
        <name>substrate</name>
    </ligand>
</feature>
<organism evidence="8 9">
    <name type="scientific">Agaribacter flavus</name>
    <dbReference type="NCBI Taxonomy" id="1902781"/>
    <lineage>
        <taxon>Bacteria</taxon>
        <taxon>Pseudomonadati</taxon>
        <taxon>Pseudomonadota</taxon>
        <taxon>Gammaproteobacteria</taxon>
        <taxon>Alteromonadales</taxon>
        <taxon>Alteromonadaceae</taxon>
        <taxon>Agaribacter</taxon>
    </lineage>
</organism>
<evidence type="ECO:0000256" key="1">
    <source>
        <dbReference type="ARBA" id="ARBA00007301"/>
    </source>
</evidence>
<comment type="pathway">
    <text evidence="5">Cofactor metabolism; pyridoxal 5'-phosphate salvage; pyridoxal 5'-phosphate from pyridoxamine 5'-phosphate: step 1/1.</text>
</comment>
<evidence type="ECO:0000259" key="7">
    <source>
        <dbReference type="Pfam" id="PF10590"/>
    </source>
</evidence>
<evidence type="ECO:0000256" key="5">
    <source>
        <dbReference type="HAMAP-Rule" id="MF_01629"/>
    </source>
</evidence>
<comment type="cofactor">
    <cofactor evidence="5">
        <name>FMN</name>
        <dbReference type="ChEBI" id="CHEBI:58210"/>
    </cofactor>
    <text evidence="5">Binds 1 FMN per subunit.</text>
</comment>
<dbReference type="NCBIfam" id="TIGR00558">
    <property type="entry name" value="pdxH"/>
    <property type="match status" value="1"/>
</dbReference>
<dbReference type="InterPro" id="IPR012349">
    <property type="entry name" value="Split_barrel_FMN-bd"/>
</dbReference>
<comment type="subunit">
    <text evidence="5">Homodimer.</text>
</comment>
<dbReference type="Gene3D" id="2.30.110.10">
    <property type="entry name" value="Electron Transport, Fmn-binding Protein, Chain A"/>
    <property type="match status" value="1"/>
</dbReference>
<feature type="binding site" evidence="5">
    <location>
        <position position="127"/>
    </location>
    <ligand>
        <name>substrate</name>
    </ligand>
</feature>
<sequence length="213" mass="24813">MKPLQDFRKEYRLGRLDESQLSNDPMELFKVWLNEAIEAELPEPNAMTVATVDPDGQPTQRIVLLKDLSTQGFVFYTNLGSNKAKHIQQNNKVSLHFPWHLMERQVKVCGVAQPLPRSDVLKYFLSRPKDSQIGAWASKQSQVISTRQLLVSQFNQMKEKFAKGEVPLPDFWGGFAINPHLIEFWQGGEHRLHDRFEYTRQADSQWTYRRLMP</sequence>
<dbReference type="InterPro" id="IPR019740">
    <property type="entry name" value="Pyridox_Oxase_CS"/>
</dbReference>
<gene>
    <name evidence="5 8" type="primary">pdxH</name>
    <name evidence="8" type="ORF">ACFOHL_10805</name>
</gene>
<feature type="binding site" evidence="5">
    <location>
        <position position="105"/>
    </location>
    <ligand>
        <name>FMN</name>
        <dbReference type="ChEBI" id="CHEBI:58210"/>
    </ligand>
</feature>
<dbReference type="InterPro" id="IPR019576">
    <property type="entry name" value="Pyridoxamine_oxidase_dimer_C"/>
</dbReference>
<comment type="caution">
    <text evidence="8">The sequence shown here is derived from an EMBL/GenBank/DDBJ whole genome shotgun (WGS) entry which is preliminary data.</text>
</comment>
<dbReference type="NCBIfam" id="NF004231">
    <property type="entry name" value="PRK05679.1"/>
    <property type="match status" value="1"/>
</dbReference>
<feature type="binding site" evidence="5">
    <location>
        <position position="66"/>
    </location>
    <ligand>
        <name>substrate</name>
    </ligand>
</feature>
<proteinExistence type="inferred from homology"/>
<dbReference type="Pfam" id="PF10590">
    <property type="entry name" value="PNP_phzG_C"/>
    <property type="match status" value="1"/>
</dbReference>
<keyword evidence="4 5" id="KW-0560">Oxidoreductase</keyword>
<dbReference type="Proteomes" id="UP001595478">
    <property type="component" value="Unassembled WGS sequence"/>
</dbReference>
<comment type="catalytic activity">
    <reaction evidence="5">
        <text>pyridoxine 5'-phosphate + O2 = pyridoxal 5'-phosphate + H2O2</text>
        <dbReference type="Rhea" id="RHEA:15149"/>
        <dbReference type="ChEBI" id="CHEBI:15379"/>
        <dbReference type="ChEBI" id="CHEBI:16240"/>
        <dbReference type="ChEBI" id="CHEBI:58589"/>
        <dbReference type="ChEBI" id="CHEBI:597326"/>
        <dbReference type="EC" id="1.4.3.5"/>
    </reaction>
</comment>
<dbReference type="InterPro" id="IPR000659">
    <property type="entry name" value="Pyridox_Oxase"/>
</dbReference>
<dbReference type="HAMAP" id="MF_01629">
    <property type="entry name" value="PdxH"/>
    <property type="match status" value="1"/>
</dbReference>
<dbReference type="PIRSF" id="PIRSF000190">
    <property type="entry name" value="Pyd_amn-ph_oxd"/>
    <property type="match status" value="1"/>
</dbReference>
<feature type="binding site" evidence="5">
    <location>
        <position position="83"/>
    </location>
    <ligand>
        <name>FMN</name>
        <dbReference type="ChEBI" id="CHEBI:58210"/>
    </ligand>
</feature>
<comment type="pathway">
    <text evidence="5">Cofactor metabolism; pyridoxal 5'-phosphate salvage; pyridoxal 5'-phosphate from pyridoxine 5'-phosphate: step 1/1.</text>
</comment>
<comment type="similarity">
    <text evidence="1 5">Belongs to the pyridoxamine 5'-phosphate oxidase family.</text>
</comment>
<dbReference type="SUPFAM" id="SSF50475">
    <property type="entry name" value="FMN-binding split barrel"/>
    <property type="match status" value="1"/>
</dbReference>
<comment type="caution">
    <text evidence="5">Lacks conserved residue(s) required for the propagation of feature annotation.</text>
</comment>
<keyword evidence="3 5" id="KW-0288">FMN</keyword>
<evidence type="ECO:0000256" key="2">
    <source>
        <dbReference type="ARBA" id="ARBA00022630"/>
    </source>
</evidence>
<evidence type="ECO:0000256" key="4">
    <source>
        <dbReference type="ARBA" id="ARBA00023002"/>
    </source>
</evidence>
<evidence type="ECO:0000313" key="9">
    <source>
        <dbReference type="Proteomes" id="UP001595478"/>
    </source>
</evidence>
<feature type="binding site" evidence="5">
    <location>
        <position position="131"/>
    </location>
    <ligand>
        <name>substrate</name>
    </ligand>
</feature>
<dbReference type="InterPro" id="IPR011576">
    <property type="entry name" value="Pyridox_Oxase_N"/>
</dbReference>
<feature type="binding site" evidence="5">
    <location>
        <begin position="140"/>
        <end position="141"/>
    </location>
    <ligand>
        <name>FMN</name>
        <dbReference type="ChEBI" id="CHEBI:58210"/>
    </ligand>
</feature>
<keyword evidence="2 5" id="KW-0285">Flavoprotein</keyword>
<feature type="binding site" evidence="5">
    <location>
        <position position="123"/>
    </location>
    <ligand>
        <name>substrate</name>
    </ligand>
</feature>
<feature type="domain" description="Pyridoxine 5'-phosphate oxidase dimerisation C-terminal" evidence="7">
    <location>
        <begin position="172"/>
        <end position="213"/>
    </location>
</feature>
<evidence type="ECO:0000259" key="6">
    <source>
        <dbReference type="Pfam" id="PF01243"/>
    </source>
</evidence>
<evidence type="ECO:0000313" key="8">
    <source>
        <dbReference type="EMBL" id="MFC3122113.1"/>
    </source>
</evidence>
<dbReference type="GO" id="GO:0004733">
    <property type="term" value="F:pyridoxamine phosphate oxidase activity"/>
    <property type="evidence" value="ECO:0007669"/>
    <property type="project" value="UniProtKB-EC"/>
</dbReference>
<feature type="binding site" evidence="5">
    <location>
        <begin position="76"/>
        <end position="77"/>
    </location>
    <ligand>
        <name>FMN</name>
        <dbReference type="ChEBI" id="CHEBI:58210"/>
    </ligand>
</feature>
<reference evidence="9" key="1">
    <citation type="journal article" date="2019" name="Int. J. Syst. Evol. Microbiol.">
        <title>The Global Catalogue of Microorganisms (GCM) 10K type strain sequencing project: providing services to taxonomists for standard genome sequencing and annotation.</title>
        <authorList>
            <consortium name="The Broad Institute Genomics Platform"/>
            <consortium name="The Broad Institute Genome Sequencing Center for Infectious Disease"/>
            <person name="Wu L."/>
            <person name="Ma J."/>
        </authorList>
    </citation>
    <scope>NUCLEOTIDE SEQUENCE [LARGE SCALE GENOMIC DNA]</scope>
    <source>
        <strain evidence="9">KCTC 52473</strain>
    </source>
</reference>